<feature type="domain" description="N-acetyltransferase" evidence="3">
    <location>
        <begin position="4"/>
        <end position="144"/>
    </location>
</feature>
<dbReference type="PANTHER" id="PTHR42919:SF8">
    <property type="entry name" value="N-ALPHA-ACETYLTRANSFERASE 50"/>
    <property type="match status" value="1"/>
</dbReference>
<dbReference type="InterPro" id="IPR051556">
    <property type="entry name" value="N-term/lysine_N-AcTrnsfr"/>
</dbReference>
<dbReference type="GO" id="GO:0008080">
    <property type="term" value="F:N-acetyltransferase activity"/>
    <property type="evidence" value="ECO:0007669"/>
    <property type="project" value="InterPro"/>
</dbReference>
<evidence type="ECO:0000313" key="4">
    <source>
        <dbReference type="EMBL" id="SFM47631.1"/>
    </source>
</evidence>
<dbReference type="InterPro" id="IPR016181">
    <property type="entry name" value="Acyl_CoA_acyltransferase"/>
</dbReference>
<dbReference type="Pfam" id="PF00583">
    <property type="entry name" value="Acetyltransf_1"/>
    <property type="match status" value="1"/>
</dbReference>
<keyword evidence="4" id="KW-0687">Ribonucleoprotein</keyword>
<keyword evidence="5" id="KW-1185">Reference proteome</keyword>
<dbReference type="PROSITE" id="PS51186">
    <property type="entry name" value="GNAT"/>
    <property type="match status" value="1"/>
</dbReference>
<evidence type="ECO:0000256" key="2">
    <source>
        <dbReference type="ARBA" id="ARBA00023315"/>
    </source>
</evidence>
<accession>A0A1I4R5V0</accession>
<dbReference type="InterPro" id="IPR000182">
    <property type="entry name" value="GNAT_dom"/>
</dbReference>
<reference evidence="5" key="1">
    <citation type="submission" date="2016-10" db="EMBL/GenBank/DDBJ databases">
        <authorList>
            <person name="Varghese N."/>
            <person name="Submissions S."/>
        </authorList>
    </citation>
    <scope>NUCLEOTIDE SEQUENCE [LARGE SCALE GENOMIC DNA]</scope>
    <source>
        <strain evidence="5">Mob M</strain>
    </source>
</reference>
<dbReference type="PANTHER" id="PTHR42919">
    <property type="entry name" value="N-ALPHA-ACETYLTRANSFERASE"/>
    <property type="match status" value="1"/>
</dbReference>
<evidence type="ECO:0000256" key="1">
    <source>
        <dbReference type="ARBA" id="ARBA00022679"/>
    </source>
</evidence>
<dbReference type="AlphaFoldDB" id="A0A1I4R5V0"/>
<dbReference type="CDD" id="cd04301">
    <property type="entry name" value="NAT_SF"/>
    <property type="match status" value="1"/>
</dbReference>
<dbReference type="STRING" id="487685.SAMN04488696_1380"/>
<gene>
    <name evidence="4" type="ORF">SAMN04488696_1380</name>
</gene>
<keyword evidence="2" id="KW-0012">Acyltransferase</keyword>
<organism evidence="4 5">
    <name type="scientific">Methanolobus profundi</name>
    <dbReference type="NCBI Taxonomy" id="487685"/>
    <lineage>
        <taxon>Archaea</taxon>
        <taxon>Methanobacteriati</taxon>
        <taxon>Methanobacteriota</taxon>
        <taxon>Stenosarchaea group</taxon>
        <taxon>Methanomicrobia</taxon>
        <taxon>Methanosarcinales</taxon>
        <taxon>Methanosarcinaceae</taxon>
        <taxon>Methanolobus</taxon>
    </lineage>
</organism>
<dbReference type="EMBL" id="FOUJ01000002">
    <property type="protein sequence ID" value="SFM47631.1"/>
    <property type="molecule type" value="Genomic_DNA"/>
</dbReference>
<keyword evidence="1 4" id="KW-0808">Transferase</keyword>
<proteinExistence type="predicted"/>
<protein>
    <submittedName>
        <fullName evidence="4">[SSU ribosomal protein S18P]-alanine acetyltransferase</fullName>
    </submittedName>
</protein>
<dbReference type="GO" id="GO:0005840">
    <property type="term" value="C:ribosome"/>
    <property type="evidence" value="ECO:0007669"/>
    <property type="project" value="UniProtKB-KW"/>
</dbReference>
<name>A0A1I4R5V0_9EURY</name>
<dbReference type="Gene3D" id="3.40.630.30">
    <property type="match status" value="1"/>
</dbReference>
<evidence type="ECO:0000259" key="3">
    <source>
        <dbReference type="PROSITE" id="PS51186"/>
    </source>
</evidence>
<dbReference type="NCBIfam" id="TIGR01575">
    <property type="entry name" value="rimI"/>
    <property type="match status" value="1"/>
</dbReference>
<evidence type="ECO:0000313" key="5">
    <source>
        <dbReference type="Proteomes" id="UP000198535"/>
    </source>
</evidence>
<sequence>MENMSIRRALESDISDIVEIENCSFEVPWPDFLFKAHLSNPGFLVYEEDKVLGYAIVASSEDKRTAHLQSIAVHRDHRRQGIASKLLEWCIDLVRLYGFNRMTLEVREKNVSAQLFYSNNGFVVEGKVDGYYLDDNAIVMGKDI</sequence>
<keyword evidence="4" id="KW-0689">Ribosomal protein</keyword>
<dbReference type="InterPro" id="IPR006464">
    <property type="entry name" value="AcTrfase_RimI/Ard1"/>
</dbReference>
<dbReference type="Proteomes" id="UP000198535">
    <property type="component" value="Unassembled WGS sequence"/>
</dbReference>
<dbReference type="SUPFAM" id="SSF55729">
    <property type="entry name" value="Acyl-CoA N-acyltransferases (Nat)"/>
    <property type="match status" value="1"/>
</dbReference>